<reference evidence="2" key="1">
    <citation type="journal article" date="2014" name="Front. Microbiol.">
        <title>High frequency of phylogenetically diverse reductive dehalogenase-homologous genes in deep subseafloor sedimentary metagenomes.</title>
        <authorList>
            <person name="Kawai M."/>
            <person name="Futagami T."/>
            <person name="Toyoda A."/>
            <person name="Takaki Y."/>
            <person name="Nishi S."/>
            <person name="Hori S."/>
            <person name="Arai W."/>
            <person name="Tsubouchi T."/>
            <person name="Morono Y."/>
            <person name="Uchiyama I."/>
            <person name="Ito T."/>
            <person name="Fujiyama A."/>
            <person name="Inagaki F."/>
            <person name="Takami H."/>
        </authorList>
    </citation>
    <scope>NUCLEOTIDE SEQUENCE</scope>
    <source>
        <strain evidence="2">Expedition CK06-06</strain>
    </source>
</reference>
<dbReference type="GO" id="GO:0008643">
    <property type="term" value="P:carbohydrate transport"/>
    <property type="evidence" value="ECO:0007669"/>
    <property type="project" value="InterPro"/>
</dbReference>
<dbReference type="Pfam" id="PF13347">
    <property type="entry name" value="MFS_2"/>
    <property type="match status" value="1"/>
</dbReference>
<dbReference type="GO" id="GO:0015293">
    <property type="term" value="F:symporter activity"/>
    <property type="evidence" value="ECO:0007669"/>
    <property type="project" value="InterPro"/>
</dbReference>
<organism evidence="2">
    <name type="scientific">marine sediment metagenome</name>
    <dbReference type="NCBI Taxonomy" id="412755"/>
    <lineage>
        <taxon>unclassified sequences</taxon>
        <taxon>metagenomes</taxon>
        <taxon>ecological metagenomes</taxon>
    </lineage>
</organism>
<dbReference type="InterPro" id="IPR036259">
    <property type="entry name" value="MFS_trans_sf"/>
</dbReference>
<feature type="non-terminal residue" evidence="2">
    <location>
        <position position="105"/>
    </location>
</feature>
<evidence type="ECO:0008006" key="3">
    <source>
        <dbReference type="Google" id="ProtNLM"/>
    </source>
</evidence>
<accession>X1GP69</accession>
<comment type="caution">
    <text evidence="2">The sequence shown here is derived from an EMBL/GenBank/DDBJ whole genome shotgun (WGS) entry which is preliminary data.</text>
</comment>
<dbReference type="GO" id="GO:0005886">
    <property type="term" value="C:plasma membrane"/>
    <property type="evidence" value="ECO:0007669"/>
    <property type="project" value="TreeGrafter"/>
</dbReference>
<keyword evidence="1" id="KW-0472">Membrane</keyword>
<dbReference type="PANTHER" id="PTHR11328:SF24">
    <property type="entry name" value="MAJOR FACILITATOR SUPERFAMILY (MFS) PROFILE DOMAIN-CONTAINING PROTEIN"/>
    <property type="match status" value="1"/>
</dbReference>
<dbReference type="AlphaFoldDB" id="X1GP69"/>
<sequence>MLTSETEKKTGKIATMFSFGNLADITAYQSFTLLIFTFYYSVVGIQIELITIGFIIWSVWNAFNDPILGYFSDRTHTKWGRRRPWIMIAFIPLAIIMILLFTPPL</sequence>
<dbReference type="PANTHER" id="PTHR11328">
    <property type="entry name" value="MAJOR FACILITATOR SUPERFAMILY DOMAIN-CONTAINING PROTEIN"/>
    <property type="match status" value="1"/>
</dbReference>
<dbReference type="InterPro" id="IPR039672">
    <property type="entry name" value="MFS_2"/>
</dbReference>
<evidence type="ECO:0000313" key="2">
    <source>
        <dbReference type="EMBL" id="GAH59686.1"/>
    </source>
</evidence>
<feature type="transmembrane region" description="Helical" evidence="1">
    <location>
        <begin position="38"/>
        <end position="63"/>
    </location>
</feature>
<dbReference type="EMBL" id="BARU01022696">
    <property type="protein sequence ID" value="GAH59686.1"/>
    <property type="molecule type" value="Genomic_DNA"/>
</dbReference>
<feature type="transmembrane region" description="Helical" evidence="1">
    <location>
        <begin position="84"/>
        <end position="102"/>
    </location>
</feature>
<dbReference type="SUPFAM" id="SSF103473">
    <property type="entry name" value="MFS general substrate transporter"/>
    <property type="match status" value="1"/>
</dbReference>
<dbReference type="Gene3D" id="1.20.1250.20">
    <property type="entry name" value="MFS general substrate transporter like domains"/>
    <property type="match status" value="1"/>
</dbReference>
<keyword evidence="1" id="KW-1133">Transmembrane helix</keyword>
<evidence type="ECO:0000256" key="1">
    <source>
        <dbReference type="SAM" id="Phobius"/>
    </source>
</evidence>
<proteinExistence type="predicted"/>
<protein>
    <recommendedName>
        <fullName evidence="3">Major facilitator superfamily (MFS) profile domain-containing protein</fullName>
    </recommendedName>
</protein>
<gene>
    <name evidence="2" type="ORF">S03H2_36929</name>
</gene>
<name>X1GP69_9ZZZZ</name>
<keyword evidence="1" id="KW-0812">Transmembrane</keyword>